<dbReference type="EMBL" id="LNIX01000012">
    <property type="protein sequence ID" value="OXA48247.1"/>
    <property type="molecule type" value="Genomic_DNA"/>
</dbReference>
<proteinExistence type="predicted"/>
<protein>
    <submittedName>
        <fullName evidence="1">Putative glutamate receptor</fullName>
    </submittedName>
</protein>
<sequence>MTAKSKPFIDGAVVATRKNVKCTVVILSSSSQLPAISSTSFEFLKRTAHLFYCTKNDVDHNSDDGITWIKDFAFHCRLPNVDTMSLEEIEFEKLFGINSCDFDRTNFHTGKILWVVPWHHEALVRQHLRNGTDKHYILAPVLSLSQKLNATLTPVISDTYGGKNATTGRWTGIFSHILYNECHLTPWLTLTLDRAEISVPTVALIPEGLSFVTGLSQEEGSTHLLGVARDGIGLEFALFMTASFFVYALLLTKGSWNEFTNALAFLAMCIFELSVPRSYYSKFSSNRCSRLILTFWFGAIFVISSDLKTAFISNLTKPELSHPPADFEQLYEAKEYKIGFASMNSTAEGSAFISLAGEGNQIISHLNTRVFKDFPNFDEECLRITQKARHVCMGSLHGLIPEAIEELVTNRGRKLFRLAKSPFISFHTVGFVSMKMPHILPTYNRILLKYMESGVMDYLWEGYNEQKKSLGIKVANEREVKRQRFPSEVESVPERGQEIYVTTIGVGVCGLLAVVTLAGERSSVVGSFRKVWLKWKQ</sequence>
<reference evidence="1 2" key="1">
    <citation type="submission" date="2015-12" db="EMBL/GenBank/DDBJ databases">
        <title>The genome of Folsomia candida.</title>
        <authorList>
            <person name="Faddeeva A."/>
            <person name="Derks M.F."/>
            <person name="Anvar Y."/>
            <person name="Smit S."/>
            <person name="Van Straalen N."/>
            <person name="Roelofs D."/>
        </authorList>
    </citation>
    <scope>NUCLEOTIDE SEQUENCE [LARGE SCALE GENOMIC DNA]</scope>
    <source>
        <strain evidence="1 2">VU population</strain>
        <tissue evidence="1">Whole body</tissue>
    </source>
</reference>
<evidence type="ECO:0000313" key="1">
    <source>
        <dbReference type="EMBL" id="OXA48247.1"/>
    </source>
</evidence>
<evidence type="ECO:0000313" key="2">
    <source>
        <dbReference type="Proteomes" id="UP000198287"/>
    </source>
</evidence>
<dbReference type="SUPFAM" id="SSF53850">
    <property type="entry name" value="Periplasmic binding protein-like II"/>
    <property type="match status" value="1"/>
</dbReference>
<accession>A0A226DU74</accession>
<name>A0A226DU74_FOLCA</name>
<dbReference type="Proteomes" id="UP000198287">
    <property type="component" value="Unassembled WGS sequence"/>
</dbReference>
<keyword evidence="1" id="KW-0675">Receptor</keyword>
<gene>
    <name evidence="1" type="ORF">Fcan01_17113</name>
</gene>
<dbReference type="AlphaFoldDB" id="A0A226DU74"/>
<keyword evidence="2" id="KW-1185">Reference proteome</keyword>
<organism evidence="1 2">
    <name type="scientific">Folsomia candida</name>
    <name type="common">Springtail</name>
    <dbReference type="NCBI Taxonomy" id="158441"/>
    <lineage>
        <taxon>Eukaryota</taxon>
        <taxon>Metazoa</taxon>
        <taxon>Ecdysozoa</taxon>
        <taxon>Arthropoda</taxon>
        <taxon>Hexapoda</taxon>
        <taxon>Collembola</taxon>
        <taxon>Entomobryomorpha</taxon>
        <taxon>Isotomoidea</taxon>
        <taxon>Isotomidae</taxon>
        <taxon>Proisotominae</taxon>
        <taxon>Folsomia</taxon>
    </lineage>
</organism>
<comment type="caution">
    <text evidence="1">The sequence shown here is derived from an EMBL/GenBank/DDBJ whole genome shotgun (WGS) entry which is preliminary data.</text>
</comment>